<dbReference type="Proteomes" id="UP001153678">
    <property type="component" value="Unassembled WGS sequence"/>
</dbReference>
<evidence type="ECO:0000313" key="2">
    <source>
        <dbReference type="Proteomes" id="UP001153678"/>
    </source>
</evidence>
<accession>A0A9W4TB79</accession>
<feature type="non-terminal residue" evidence="1">
    <location>
        <position position="46"/>
    </location>
</feature>
<keyword evidence="2" id="KW-1185">Reference proteome</keyword>
<sequence>MSSIVINEEDIIYEEDLNMEILYYYHVYFIEEDTEIYITKQITIKT</sequence>
<proteinExistence type="predicted"/>
<protein>
    <submittedName>
        <fullName evidence="1">174_t:CDS:1</fullName>
    </submittedName>
</protein>
<name>A0A9W4TB79_9GLOM</name>
<comment type="caution">
    <text evidence="1">The sequence shown here is derived from an EMBL/GenBank/DDBJ whole genome shotgun (WGS) entry which is preliminary data.</text>
</comment>
<organism evidence="1 2">
    <name type="scientific">Funneliformis geosporum</name>
    <dbReference type="NCBI Taxonomy" id="1117311"/>
    <lineage>
        <taxon>Eukaryota</taxon>
        <taxon>Fungi</taxon>
        <taxon>Fungi incertae sedis</taxon>
        <taxon>Mucoromycota</taxon>
        <taxon>Glomeromycotina</taxon>
        <taxon>Glomeromycetes</taxon>
        <taxon>Glomerales</taxon>
        <taxon>Glomeraceae</taxon>
        <taxon>Funneliformis</taxon>
    </lineage>
</organism>
<dbReference type="EMBL" id="CAMKVN010019598">
    <property type="protein sequence ID" value="CAI2198816.1"/>
    <property type="molecule type" value="Genomic_DNA"/>
</dbReference>
<reference evidence="1" key="1">
    <citation type="submission" date="2022-08" db="EMBL/GenBank/DDBJ databases">
        <authorList>
            <person name="Kallberg Y."/>
            <person name="Tangrot J."/>
            <person name="Rosling A."/>
        </authorList>
    </citation>
    <scope>NUCLEOTIDE SEQUENCE</scope>
    <source>
        <strain evidence="1">Wild A</strain>
    </source>
</reference>
<gene>
    <name evidence="1" type="ORF">FWILDA_LOCUS18762</name>
</gene>
<evidence type="ECO:0000313" key="1">
    <source>
        <dbReference type="EMBL" id="CAI2198816.1"/>
    </source>
</evidence>
<dbReference type="AlphaFoldDB" id="A0A9W4TB79"/>